<evidence type="ECO:0000313" key="4">
    <source>
        <dbReference type="EMBL" id="BCB86152.1"/>
    </source>
</evidence>
<feature type="transmembrane region" description="Helical" evidence="1">
    <location>
        <begin position="88"/>
        <end position="112"/>
    </location>
</feature>
<dbReference type="EMBL" id="AP022871">
    <property type="protein sequence ID" value="BCB86152.1"/>
    <property type="molecule type" value="Genomic_DNA"/>
</dbReference>
<organism evidence="4 5">
    <name type="scientific">Phytohabitans suffuscus</name>
    <dbReference type="NCBI Taxonomy" id="624315"/>
    <lineage>
        <taxon>Bacteria</taxon>
        <taxon>Bacillati</taxon>
        <taxon>Actinomycetota</taxon>
        <taxon>Actinomycetes</taxon>
        <taxon>Micromonosporales</taxon>
        <taxon>Micromonosporaceae</taxon>
    </lineage>
</organism>
<keyword evidence="1" id="KW-0812">Transmembrane</keyword>
<reference evidence="4 5" key="1">
    <citation type="submission" date="2020-03" db="EMBL/GenBank/DDBJ databases">
        <title>Whole genome shotgun sequence of Phytohabitans suffuscus NBRC 105367.</title>
        <authorList>
            <person name="Komaki H."/>
            <person name="Tamura T."/>
        </authorList>
    </citation>
    <scope>NUCLEOTIDE SEQUENCE [LARGE SCALE GENOMIC DNA]</scope>
    <source>
        <strain evidence="4 5">NBRC 105367</strain>
    </source>
</reference>
<dbReference type="Pfam" id="PF13239">
    <property type="entry name" value="2TM"/>
    <property type="match status" value="1"/>
</dbReference>
<protein>
    <submittedName>
        <fullName evidence="4">Uncharacterized protein</fullName>
    </submittedName>
</protein>
<keyword evidence="1" id="KW-1133">Transmembrane helix</keyword>
<dbReference type="PANTHER" id="PTHR40763">
    <property type="entry name" value="MEMBRANE PROTEIN-RELATED"/>
    <property type="match status" value="1"/>
</dbReference>
<accession>A0A6F8YJ71</accession>
<dbReference type="InterPro" id="IPR012551">
    <property type="entry name" value="DUF1707_SHOCT-like"/>
</dbReference>
<feature type="transmembrane region" description="Helical" evidence="1">
    <location>
        <begin position="118"/>
        <end position="136"/>
    </location>
</feature>
<sequence length="146" mass="15974">MASELERVGTTERESVAELLSDALAAGYLETAEFGERSTAAYAARTRGELDALIADLPQTWVRGRARDHRRERHAAGARLGMRAHAAAYVLGSLLMLGIWAAVGLGSGSWYFWPVWPILGWGVGLLGHVIPVRAVLEAQSRRPLRR</sequence>
<dbReference type="PANTHER" id="PTHR40763:SF4">
    <property type="entry name" value="DUF1707 DOMAIN-CONTAINING PROTEIN"/>
    <property type="match status" value="1"/>
</dbReference>
<proteinExistence type="predicted"/>
<dbReference type="Pfam" id="PF08044">
    <property type="entry name" value="DUF1707"/>
    <property type="match status" value="1"/>
</dbReference>
<feature type="domain" description="DUF1707" evidence="2">
    <location>
        <begin position="7"/>
        <end position="58"/>
    </location>
</feature>
<keyword evidence="5" id="KW-1185">Reference proteome</keyword>
<dbReference type="AlphaFoldDB" id="A0A6F8YJ71"/>
<dbReference type="RefSeq" id="WP_173158056.1">
    <property type="nucleotide sequence ID" value="NZ_AP022871.1"/>
</dbReference>
<dbReference type="Proteomes" id="UP000503011">
    <property type="component" value="Chromosome"/>
</dbReference>
<dbReference type="KEGG" id="psuu:Psuf_034650"/>
<reference evidence="4 5" key="2">
    <citation type="submission" date="2020-03" db="EMBL/GenBank/DDBJ databases">
        <authorList>
            <person name="Ichikawa N."/>
            <person name="Kimura A."/>
            <person name="Kitahashi Y."/>
            <person name="Uohara A."/>
        </authorList>
    </citation>
    <scope>NUCLEOTIDE SEQUENCE [LARGE SCALE GENOMIC DNA]</scope>
    <source>
        <strain evidence="4 5">NBRC 105367</strain>
    </source>
</reference>
<feature type="domain" description="2TM" evidence="3">
    <location>
        <begin position="77"/>
        <end position="132"/>
    </location>
</feature>
<evidence type="ECO:0000259" key="3">
    <source>
        <dbReference type="Pfam" id="PF13239"/>
    </source>
</evidence>
<keyword evidence="1" id="KW-0472">Membrane</keyword>
<evidence type="ECO:0000259" key="2">
    <source>
        <dbReference type="Pfam" id="PF08044"/>
    </source>
</evidence>
<evidence type="ECO:0000313" key="5">
    <source>
        <dbReference type="Proteomes" id="UP000503011"/>
    </source>
</evidence>
<gene>
    <name evidence="4" type="ORF">Psuf_034650</name>
</gene>
<name>A0A6F8YJ71_9ACTN</name>
<dbReference type="InterPro" id="IPR025698">
    <property type="entry name" value="2TM_dom"/>
</dbReference>
<evidence type="ECO:0000256" key="1">
    <source>
        <dbReference type="SAM" id="Phobius"/>
    </source>
</evidence>